<reference evidence="2" key="1">
    <citation type="submission" date="2022-10" db="EMBL/GenBank/DDBJ databases">
        <authorList>
            <person name="Chen Y."/>
            <person name="Dougan E. K."/>
            <person name="Chan C."/>
            <person name="Rhodes N."/>
            <person name="Thang M."/>
        </authorList>
    </citation>
    <scope>NUCLEOTIDE SEQUENCE</scope>
</reference>
<comment type="caution">
    <text evidence="2">The sequence shown here is derived from an EMBL/GenBank/DDBJ whole genome shotgun (WGS) entry which is preliminary data.</text>
</comment>
<evidence type="ECO:0000313" key="3">
    <source>
        <dbReference type="EMBL" id="CAL4797567.1"/>
    </source>
</evidence>
<reference evidence="3 4" key="2">
    <citation type="submission" date="2024-05" db="EMBL/GenBank/DDBJ databases">
        <authorList>
            <person name="Chen Y."/>
            <person name="Shah S."/>
            <person name="Dougan E. K."/>
            <person name="Thang M."/>
            <person name="Chan C."/>
        </authorList>
    </citation>
    <scope>NUCLEOTIDE SEQUENCE [LARGE SCALE GENOMIC DNA]</scope>
</reference>
<dbReference type="EMBL" id="CAMXCT020004757">
    <property type="protein sequence ID" value="CAL1163630.1"/>
    <property type="molecule type" value="Genomic_DNA"/>
</dbReference>
<protein>
    <submittedName>
        <fullName evidence="3">Fumarate hydratase class I, aerobic</fullName>
    </submittedName>
</protein>
<proteinExistence type="predicted"/>
<accession>A0A9P1GEC1</accession>
<dbReference type="AlphaFoldDB" id="A0A9P1GEC1"/>
<keyword evidence="1" id="KW-0812">Transmembrane</keyword>
<keyword evidence="1" id="KW-1133">Transmembrane helix</keyword>
<evidence type="ECO:0000313" key="4">
    <source>
        <dbReference type="Proteomes" id="UP001152797"/>
    </source>
</evidence>
<dbReference type="Proteomes" id="UP001152797">
    <property type="component" value="Unassembled WGS sequence"/>
</dbReference>
<feature type="transmembrane region" description="Helical" evidence="1">
    <location>
        <begin position="63"/>
        <end position="83"/>
    </location>
</feature>
<name>A0A9P1GEC1_9DINO</name>
<keyword evidence="1" id="KW-0472">Membrane</keyword>
<feature type="transmembrane region" description="Helical" evidence="1">
    <location>
        <begin position="32"/>
        <end position="51"/>
    </location>
</feature>
<evidence type="ECO:0000256" key="1">
    <source>
        <dbReference type="SAM" id="Phobius"/>
    </source>
</evidence>
<dbReference type="EMBL" id="CAMXCT030004757">
    <property type="protein sequence ID" value="CAL4797567.1"/>
    <property type="molecule type" value="Genomic_DNA"/>
</dbReference>
<gene>
    <name evidence="2" type="ORF">C1SCF055_LOCUS35537</name>
</gene>
<evidence type="ECO:0000313" key="2">
    <source>
        <dbReference type="EMBL" id="CAI4010255.1"/>
    </source>
</evidence>
<sequence>METSSKQSQSRLDCLEVVARVDLTLPTGQQRFLQVLVGVGPVFSFFAAYIWAFHREETNLAELLAPLAYISNGIAVGIMTVFVRVEEQENGAMLPRAFKSVLFLDVFGWVSQKGSVDLSQIDSHGALHSDHSAV</sequence>
<organism evidence="2">
    <name type="scientific">Cladocopium goreaui</name>
    <dbReference type="NCBI Taxonomy" id="2562237"/>
    <lineage>
        <taxon>Eukaryota</taxon>
        <taxon>Sar</taxon>
        <taxon>Alveolata</taxon>
        <taxon>Dinophyceae</taxon>
        <taxon>Suessiales</taxon>
        <taxon>Symbiodiniaceae</taxon>
        <taxon>Cladocopium</taxon>
    </lineage>
</organism>
<keyword evidence="4" id="KW-1185">Reference proteome</keyword>
<dbReference type="EMBL" id="CAMXCT010004757">
    <property type="protein sequence ID" value="CAI4010255.1"/>
    <property type="molecule type" value="Genomic_DNA"/>
</dbReference>